<dbReference type="Pfam" id="PF13239">
    <property type="entry name" value="2TM"/>
    <property type="match status" value="1"/>
</dbReference>
<comment type="caution">
    <text evidence="3">The sequence shown here is derived from an EMBL/GenBank/DDBJ whole genome shotgun (WGS) entry which is preliminary data.</text>
</comment>
<sequence length="101" mass="12112">MSTTMKDQERQNAAITHLRRLKLFYIHLFGYIILVCLILYNLYIVQGEYKNNIIALNIITLVLWSLFVGIHGWRAFKGRILFSKRWEEQKLKEYLNHEKGI</sequence>
<feature type="transmembrane region" description="Helical" evidence="1">
    <location>
        <begin position="54"/>
        <end position="76"/>
    </location>
</feature>
<keyword evidence="4" id="KW-1185">Reference proteome</keyword>
<proteinExistence type="predicted"/>
<gene>
    <name evidence="3" type="ORF">CA834_05515</name>
</gene>
<organism evidence="3 4">
    <name type="scientific">Winogradskyella aurantia</name>
    <dbReference type="NCBI Taxonomy" id="1915063"/>
    <lineage>
        <taxon>Bacteria</taxon>
        <taxon>Pseudomonadati</taxon>
        <taxon>Bacteroidota</taxon>
        <taxon>Flavobacteriia</taxon>
        <taxon>Flavobacteriales</taxon>
        <taxon>Flavobacteriaceae</taxon>
        <taxon>Winogradskyella</taxon>
    </lineage>
</organism>
<evidence type="ECO:0000313" key="3">
    <source>
        <dbReference type="EMBL" id="OZV70076.1"/>
    </source>
</evidence>
<name>A0A265UXQ3_9FLAO</name>
<keyword evidence="1" id="KW-0472">Membrane</keyword>
<keyword evidence="1" id="KW-1133">Transmembrane helix</keyword>
<dbReference type="Proteomes" id="UP000216840">
    <property type="component" value="Unassembled WGS sequence"/>
</dbReference>
<accession>A0A265UXQ3</accession>
<reference evidence="3 4" key="1">
    <citation type="submission" date="2017-05" db="EMBL/GenBank/DDBJ databases">
        <title>The draft genome sequence of Idiomarina salinarum WNB302.</title>
        <authorList>
            <person name="Sun Y."/>
            <person name="Chen B."/>
            <person name="Du Z."/>
        </authorList>
    </citation>
    <scope>NUCLEOTIDE SEQUENCE [LARGE SCALE GENOMIC DNA]</scope>
    <source>
        <strain evidence="3 4">WNB302</strain>
    </source>
</reference>
<feature type="transmembrane region" description="Helical" evidence="1">
    <location>
        <begin position="21"/>
        <end position="42"/>
    </location>
</feature>
<feature type="domain" description="2TM" evidence="2">
    <location>
        <begin position="15"/>
        <end position="95"/>
    </location>
</feature>
<dbReference type="RefSeq" id="WP_094967665.1">
    <property type="nucleotide sequence ID" value="NZ_NGJN01000002.1"/>
</dbReference>
<dbReference type="AlphaFoldDB" id="A0A265UXQ3"/>
<dbReference type="InterPro" id="IPR025698">
    <property type="entry name" value="2TM_dom"/>
</dbReference>
<dbReference type="OrthoDB" id="8965954at2"/>
<evidence type="ECO:0000259" key="2">
    <source>
        <dbReference type="Pfam" id="PF13239"/>
    </source>
</evidence>
<protein>
    <recommendedName>
        <fullName evidence="2">2TM domain-containing protein</fullName>
    </recommendedName>
</protein>
<evidence type="ECO:0000256" key="1">
    <source>
        <dbReference type="SAM" id="Phobius"/>
    </source>
</evidence>
<keyword evidence="1" id="KW-0812">Transmembrane</keyword>
<evidence type="ECO:0000313" key="4">
    <source>
        <dbReference type="Proteomes" id="UP000216840"/>
    </source>
</evidence>
<dbReference type="EMBL" id="NGJN01000002">
    <property type="protein sequence ID" value="OZV70076.1"/>
    <property type="molecule type" value="Genomic_DNA"/>
</dbReference>